<dbReference type="Gramene" id="AET7Gv21063600.2">
    <property type="protein sequence ID" value="AET7Gv21063600.2"/>
    <property type="gene ID" value="AET7Gv21063600"/>
</dbReference>
<proteinExistence type="predicted"/>
<reference evidence="2" key="4">
    <citation type="submission" date="2019-03" db="UniProtKB">
        <authorList>
            <consortium name="EnsemblPlants"/>
        </authorList>
    </citation>
    <scope>IDENTIFICATION</scope>
</reference>
<reference evidence="2" key="5">
    <citation type="journal article" date="2021" name="G3 (Bethesda)">
        <title>Aegilops tauschii genome assembly Aet v5.0 features greater sequence contiguity and improved annotation.</title>
        <authorList>
            <person name="Wang L."/>
            <person name="Zhu T."/>
            <person name="Rodriguez J.C."/>
            <person name="Deal K.R."/>
            <person name="Dubcovsky J."/>
            <person name="McGuire P.E."/>
            <person name="Lux T."/>
            <person name="Spannagl M."/>
            <person name="Mayer K.F.X."/>
            <person name="Baldrich P."/>
            <person name="Meyers B.C."/>
            <person name="Huo N."/>
            <person name="Gu Y.Q."/>
            <person name="Zhou H."/>
            <person name="Devos K.M."/>
            <person name="Bennetzen J.L."/>
            <person name="Unver T."/>
            <person name="Budak H."/>
            <person name="Gulick P.J."/>
            <person name="Galiba G."/>
            <person name="Kalapos B."/>
            <person name="Nelson D.R."/>
            <person name="Li P."/>
            <person name="You F.M."/>
            <person name="Luo M.C."/>
            <person name="Dvorak J."/>
        </authorList>
    </citation>
    <scope>NUCLEOTIDE SEQUENCE [LARGE SCALE GENOMIC DNA]</scope>
    <source>
        <strain evidence="2">cv. AL8/78</strain>
    </source>
</reference>
<evidence type="ECO:0000313" key="2">
    <source>
        <dbReference type="EnsemblPlants" id="AET7Gv21063600.2"/>
    </source>
</evidence>
<dbReference type="Pfam" id="PF00078">
    <property type="entry name" value="RVT_1"/>
    <property type="match status" value="1"/>
</dbReference>
<dbReference type="EnsemblPlants" id="AET7Gv21063600.2">
    <property type="protein sequence ID" value="AET7Gv21063600.2"/>
    <property type="gene ID" value="AET7Gv21063600"/>
</dbReference>
<protein>
    <recommendedName>
        <fullName evidence="1">Reverse transcriptase domain-containing protein</fullName>
    </recommendedName>
</protein>
<dbReference type="PANTHER" id="PTHR19446">
    <property type="entry name" value="REVERSE TRANSCRIPTASES"/>
    <property type="match status" value="1"/>
</dbReference>
<evidence type="ECO:0000313" key="3">
    <source>
        <dbReference type="Proteomes" id="UP000015105"/>
    </source>
</evidence>
<keyword evidence="3" id="KW-1185">Reference proteome</keyword>
<reference evidence="3" key="2">
    <citation type="journal article" date="2017" name="Nat. Plants">
        <title>The Aegilops tauschii genome reveals multiple impacts of transposons.</title>
        <authorList>
            <person name="Zhao G."/>
            <person name="Zou C."/>
            <person name="Li K."/>
            <person name="Wang K."/>
            <person name="Li T."/>
            <person name="Gao L."/>
            <person name="Zhang X."/>
            <person name="Wang H."/>
            <person name="Yang Z."/>
            <person name="Liu X."/>
            <person name="Jiang W."/>
            <person name="Mao L."/>
            <person name="Kong X."/>
            <person name="Jiao Y."/>
            <person name="Jia J."/>
        </authorList>
    </citation>
    <scope>NUCLEOTIDE SEQUENCE [LARGE SCALE GENOMIC DNA]</scope>
    <source>
        <strain evidence="3">cv. AL8/78</strain>
    </source>
</reference>
<dbReference type="Proteomes" id="UP000015105">
    <property type="component" value="Chromosome 7D"/>
</dbReference>
<organism evidence="2 3">
    <name type="scientific">Aegilops tauschii subsp. strangulata</name>
    <name type="common">Goatgrass</name>
    <dbReference type="NCBI Taxonomy" id="200361"/>
    <lineage>
        <taxon>Eukaryota</taxon>
        <taxon>Viridiplantae</taxon>
        <taxon>Streptophyta</taxon>
        <taxon>Embryophyta</taxon>
        <taxon>Tracheophyta</taxon>
        <taxon>Spermatophyta</taxon>
        <taxon>Magnoliopsida</taxon>
        <taxon>Liliopsida</taxon>
        <taxon>Poales</taxon>
        <taxon>Poaceae</taxon>
        <taxon>BOP clade</taxon>
        <taxon>Pooideae</taxon>
        <taxon>Triticodae</taxon>
        <taxon>Triticeae</taxon>
        <taxon>Triticinae</taxon>
        <taxon>Aegilops</taxon>
    </lineage>
</organism>
<reference evidence="3" key="1">
    <citation type="journal article" date="2014" name="Science">
        <title>Ancient hybridizations among the ancestral genomes of bread wheat.</title>
        <authorList>
            <consortium name="International Wheat Genome Sequencing Consortium,"/>
            <person name="Marcussen T."/>
            <person name="Sandve S.R."/>
            <person name="Heier L."/>
            <person name="Spannagl M."/>
            <person name="Pfeifer M."/>
            <person name="Jakobsen K.S."/>
            <person name="Wulff B.B."/>
            <person name="Steuernagel B."/>
            <person name="Mayer K.F."/>
            <person name="Olsen O.A."/>
        </authorList>
    </citation>
    <scope>NUCLEOTIDE SEQUENCE [LARGE SCALE GENOMIC DNA]</scope>
    <source>
        <strain evidence="3">cv. AL8/78</strain>
    </source>
</reference>
<reference evidence="2" key="3">
    <citation type="journal article" date="2017" name="Nature">
        <title>Genome sequence of the progenitor of the wheat D genome Aegilops tauschii.</title>
        <authorList>
            <person name="Luo M.C."/>
            <person name="Gu Y.Q."/>
            <person name="Puiu D."/>
            <person name="Wang H."/>
            <person name="Twardziok S.O."/>
            <person name="Deal K.R."/>
            <person name="Huo N."/>
            <person name="Zhu T."/>
            <person name="Wang L."/>
            <person name="Wang Y."/>
            <person name="McGuire P.E."/>
            <person name="Liu S."/>
            <person name="Long H."/>
            <person name="Ramasamy R.K."/>
            <person name="Rodriguez J.C."/>
            <person name="Van S.L."/>
            <person name="Yuan L."/>
            <person name="Wang Z."/>
            <person name="Xia Z."/>
            <person name="Xiao L."/>
            <person name="Anderson O.D."/>
            <person name="Ouyang S."/>
            <person name="Liang Y."/>
            <person name="Zimin A.V."/>
            <person name="Pertea G."/>
            <person name="Qi P."/>
            <person name="Bennetzen J.L."/>
            <person name="Dai X."/>
            <person name="Dawson M.W."/>
            <person name="Muller H.G."/>
            <person name="Kugler K."/>
            <person name="Rivarola-Duarte L."/>
            <person name="Spannagl M."/>
            <person name="Mayer K.F.X."/>
            <person name="Lu F.H."/>
            <person name="Bevan M.W."/>
            <person name="Leroy P."/>
            <person name="Li P."/>
            <person name="You F.M."/>
            <person name="Sun Q."/>
            <person name="Liu Z."/>
            <person name="Lyons E."/>
            <person name="Wicker T."/>
            <person name="Salzberg S.L."/>
            <person name="Devos K.M."/>
            <person name="Dvorak J."/>
        </authorList>
    </citation>
    <scope>NUCLEOTIDE SEQUENCE [LARGE SCALE GENOMIC DNA]</scope>
    <source>
        <strain evidence="2">cv. AL8/78</strain>
    </source>
</reference>
<sequence>RSIARQRAHLATLKDGDANTSFYHRQCSYRRQKNTVHSLVVDEEIITDQEDMAAAAYAHFDALLGTAAPRECTLDLSALITPANLDDLDAPFDAEEIWQAIKRLPARKAPGPNGFTADFLRACWPIVKQDLVDVFQQLYALRGRGFSCLNQVLLTLLPKRADARCLGDYRPISLIHLVAKIFAKVLSLRLAPKLNALVSANKNAFIPGRSLHDNFVLVRQSARLLHQLKAPRLLLKLDLARAFDSISWPFLFEVLRQYGFGSRFLDWLAILLSS</sequence>
<feature type="domain" description="Reverse transcriptase" evidence="1">
    <location>
        <begin position="158"/>
        <end position="263"/>
    </location>
</feature>
<accession>A0A453ST28</accession>
<dbReference type="InterPro" id="IPR043502">
    <property type="entry name" value="DNA/RNA_pol_sf"/>
</dbReference>
<dbReference type="SUPFAM" id="SSF56672">
    <property type="entry name" value="DNA/RNA polymerases"/>
    <property type="match status" value="1"/>
</dbReference>
<dbReference type="AlphaFoldDB" id="A0A453ST28"/>
<dbReference type="InterPro" id="IPR000477">
    <property type="entry name" value="RT_dom"/>
</dbReference>
<name>A0A453ST28_AEGTS</name>
<dbReference type="STRING" id="200361.A0A453ST28"/>
<evidence type="ECO:0000259" key="1">
    <source>
        <dbReference type="Pfam" id="PF00078"/>
    </source>
</evidence>